<evidence type="ECO:0000313" key="2">
    <source>
        <dbReference type="EMBL" id="KAF0569123.1"/>
    </source>
</evidence>
<evidence type="ECO:0000256" key="1">
    <source>
        <dbReference type="SAM" id="MobiDB-lite"/>
    </source>
</evidence>
<dbReference type="AlphaFoldDB" id="A0A6N7C1A9"/>
<keyword evidence="3" id="KW-1185">Reference proteome</keyword>
<organism evidence="2 3">
    <name type="scientific">Psychrobacter nivimaris</name>
    <dbReference type="NCBI Taxonomy" id="281738"/>
    <lineage>
        <taxon>Bacteria</taxon>
        <taxon>Pseudomonadati</taxon>
        <taxon>Pseudomonadota</taxon>
        <taxon>Gammaproteobacteria</taxon>
        <taxon>Moraxellales</taxon>
        <taxon>Moraxellaceae</taxon>
        <taxon>Psychrobacter</taxon>
    </lineage>
</organism>
<comment type="caution">
    <text evidence="2">The sequence shown here is derived from an EMBL/GenBank/DDBJ whole genome shotgun (WGS) entry which is preliminary data.</text>
</comment>
<evidence type="ECO:0000313" key="3">
    <source>
        <dbReference type="Proteomes" id="UP000471465"/>
    </source>
</evidence>
<dbReference type="Proteomes" id="UP000471465">
    <property type="component" value="Unassembled WGS sequence"/>
</dbReference>
<name>A0A6N7C1A9_9GAMM</name>
<sequence>MNIQNLMKHAAQHAERQRQAQESSKVMETFRMMIMTTTINDLVNQDALDKTLQKSADKTLQMFKSDCKPSDGEMEQLEAIANLAKVEVKRILSESAKIMRVKS</sequence>
<feature type="region of interest" description="Disordered" evidence="1">
    <location>
        <begin position="1"/>
        <end position="22"/>
    </location>
</feature>
<accession>A0A6N7C1A9</accession>
<reference evidence="2 3" key="1">
    <citation type="submission" date="2019-09" db="EMBL/GenBank/DDBJ databases">
        <title>Draft genome sequence of Psychrobacter nivimaris LAMA 639, in search for biotechnological relevant genes.</title>
        <authorList>
            <person name="Lima A.O.S."/>
            <person name="Staloch B.E.K."/>
            <person name="Freitas R.C."/>
            <person name="Niero H."/>
            <person name="Silva M.A.C."/>
        </authorList>
    </citation>
    <scope>NUCLEOTIDE SEQUENCE [LARGE SCALE GENOMIC DNA]</scope>
    <source>
        <strain evidence="2 3">LAMA 639</strain>
    </source>
</reference>
<protein>
    <submittedName>
        <fullName evidence="2">Uncharacterized protein</fullName>
    </submittedName>
</protein>
<dbReference type="EMBL" id="VZIZ01000013">
    <property type="protein sequence ID" value="KAF0569123.1"/>
    <property type="molecule type" value="Genomic_DNA"/>
</dbReference>
<dbReference type="RefSeq" id="WP_160021623.1">
    <property type="nucleotide sequence ID" value="NZ_VZIZ01000013.1"/>
</dbReference>
<gene>
    <name evidence="2" type="ORF">FQV37_316</name>
</gene>
<proteinExistence type="predicted"/>